<dbReference type="SUPFAM" id="SSF48452">
    <property type="entry name" value="TPR-like"/>
    <property type="match status" value="1"/>
</dbReference>
<evidence type="ECO:0000313" key="3">
    <source>
        <dbReference type="Proteomes" id="UP000256561"/>
    </source>
</evidence>
<comment type="caution">
    <text evidence="2">The sequence shown here is derived from an EMBL/GenBank/DDBJ whole genome shotgun (WGS) entry which is preliminary data.</text>
</comment>
<dbReference type="Gene3D" id="1.25.40.10">
    <property type="entry name" value="Tetratricopeptide repeat domain"/>
    <property type="match status" value="1"/>
</dbReference>
<reference evidence="3" key="1">
    <citation type="submission" date="2018-08" db="EMBL/GenBank/DDBJ databases">
        <authorList>
            <person name="Zhang J."/>
            <person name="Du Z.-J."/>
        </authorList>
    </citation>
    <scope>NUCLEOTIDE SEQUENCE [LARGE SCALE GENOMIC DNA]</scope>
    <source>
        <strain evidence="3">KCTC 52655</strain>
    </source>
</reference>
<dbReference type="OrthoDB" id="6401819at2"/>
<sequence>MEEKIDILFYLFGTCMVFWLVRTAFALKKLLFPRVNERFIKRINDWDSKAEYNSILENVDSFIKMFPGESDFVWAKARALYKVGEHDKALELFEALSKSEPSWKESADSYINSIKEQRDA</sequence>
<dbReference type="EMBL" id="QRHA01000020">
    <property type="protein sequence ID" value="RDV23896.1"/>
    <property type="molecule type" value="Genomic_DNA"/>
</dbReference>
<organism evidence="2 3">
    <name type="scientific">Alteromonas aestuariivivens</name>
    <dbReference type="NCBI Taxonomy" id="1938339"/>
    <lineage>
        <taxon>Bacteria</taxon>
        <taxon>Pseudomonadati</taxon>
        <taxon>Pseudomonadota</taxon>
        <taxon>Gammaproteobacteria</taxon>
        <taxon>Alteromonadales</taxon>
        <taxon>Alteromonadaceae</taxon>
        <taxon>Alteromonas/Salinimonas group</taxon>
        <taxon>Alteromonas</taxon>
    </lineage>
</organism>
<dbReference type="InterPro" id="IPR011990">
    <property type="entry name" value="TPR-like_helical_dom_sf"/>
</dbReference>
<feature type="transmembrane region" description="Helical" evidence="1">
    <location>
        <begin position="7"/>
        <end position="27"/>
    </location>
</feature>
<dbReference type="Proteomes" id="UP000256561">
    <property type="component" value="Unassembled WGS sequence"/>
</dbReference>
<gene>
    <name evidence="2" type="ORF">DXV75_16780</name>
</gene>
<dbReference type="AlphaFoldDB" id="A0A3D8M2Q5"/>
<name>A0A3D8M2Q5_9ALTE</name>
<proteinExistence type="predicted"/>
<evidence type="ECO:0000313" key="2">
    <source>
        <dbReference type="EMBL" id="RDV23896.1"/>
    </source>
</evidence>
<evidence type="ECO:0008006" key="4">
    <source>
        <dbReference type="Google" id="ProtNLM"/>
    </source>
</evidence>
<keyword evidence="3" id="KW-1185">Reference proteome</keyword>
<keyword evidence="1" id="KW-1133">Transmembrane helix</keyword>
<accession>A0A3D8M2Q5</accession>
<keyword evidence="1" id="KW-0472">Membrane</keyword>
<keyword evidence="1" id="KW-0812">Transmembrane</keyword>
<evidence type="ECO:0000256" key="1">
    <source>
        <dbReference type="SAM" id="Phobius"/>
    </source>
</evidence>
<protein>
    <recommendedName>
        <fullName evidence="4">Tetratricopeptide repeat protein</fullName>
    </recommendedName>
</protein>
<dbReference type="RefSeq" id="WP_115594581.1">
    <property type="nucleotide sequence ID" value="NZ_QRHA01000020.1"/>
</dbReference>